<sequence>MPYPASVFGPAVRNQVLRSLLLIALIPAALFLSACGGSSSSTTATTGVAPVFTSTAPTIAREGVLYTYDVTTTTSDGSTVTYAATTVPSGATFDGATLKWTPTHAESRISNSFTITATTSNNGTATQFFSVTPNGNIDGTAVDHAVTGSGLKNYNQDLSGSVVEALVPDGKGGYNTVRGSGKDDGTFSVGNIGTGSFWLHVQQPEVGTLQDNYIWTNASDVDLGMLLGQRPDVVQEKLGQTITTSFDLAVAPKSEDSLAWASPDAGAFGNGLPTSFTQHLVSTFPQSGGLIDSAKGDRGFFVHYSPTSTGLGVAVDAAEYDSITQTDGGTTNLTTNTAALSGTSTANPVIKITQWDALYAGLPGVTPLLKEFDFYDARYPGTEGPAGGIDIAYGPDLRNVTTDTDLGSFSYAMISKTGVPYTQFLDYGLRIINVGSSNFEFVVGGAIFTNAVPTSATPIVPVISLPRSVTVDGKDFLSDQTNISLSPQISWSTPSTGTPTSYALYVYDTSKFNAIASFYTNGNSVTVPAGMLHAGSTYIFYLEAFLSQSTTFATAPFRTGTSQAISFVVSGIMTTAGGASASGVPSETKQKFRVTPRFVGAPKVAKQ</sequence>
<gene>
    <name evidence="1" type="ordered locus">Acid345_3547</name>
</gene>
<evidence type="ECO:0000313" key="2">
    <source>
        <dbReference type="Proteomes" id="UP000002432"/>
    </source>
</evidence>
<organism evidence="1 2">
    <name type="scientific">Koribacter versatilis (strain Ellin345)</name>
    <dbReference type="NCBI Taxonomy" id="204669"/>
    <lineage>
        <taxon>Bacteria</taxon>
        <taxon>Pseudomonadati</taxon>
        <taxon>Acidobacteriota</taxon>
        <taxon>Terriglobia</taxon>
        <taxon>Terriglobales</taxon>
        <taxon>Candidatus Korobacteraceae</taxon>
        <taxon>Candidatus Korobacter</taxon>
    </lineage>
</organism>
<dbReference type="Gene3D" id="2.60.40.10">
    <property type="entry name" value="Immunoglobulins"/>
    <property type="match status" value="1"/>
</dbReference>
<accession>Q1IKQ2</accession>
<dbReference type="KEGG" id="aba:Acid345_3547"/>
<dbReference type="InterPro" id="IPR013783">
    <property type="entry name" value="Ig-like_fold"/>
</dbReference>
<name>Q1IKQ2_KORVE</name>
<dbReference type="EMBL" id="CP000360">
    <property type="protein sequence ID" value="ABF42548.1"/>
    <property type="molecule type" value="Genomic_DNA"/>
</dbReference>
<keyword evidence="2" id="KW-1185">Reference proteome</keyword>
<dbReference type="Proteomes" id="UP000002432">
    <property type="component" value="Chromosome"/>
</dbReference>
<dbReference type="eggNOG" id="COG5492">
    <property type="taxonomic scope" value="Bacteria"/>
</dbReference>
<reference evidence="1 2" key="1">
    <citation type="journal article" date="2009" name="Appl. Environ. Microbiol.">
        <title>Three genomes from the phylum Acidobacteria provide insight into the lifestyles of these microorganisms in soils.</title>
        <authorList>
            <person name="Ward N.L."/>
            <person name="Challacombe J.F."/>
            <person name="Janssen P.H."/>
            <person name="Henrissat B."/>
            <person name="Coutinho P.M."/>
            <person name="Wu M."/>
            <person name="Xie G."/>
            <person name="Haft D.H."/>
            <person name="Sait M."/>
            <person name="Badger J."/>
            <person name="Barabote R.D."/>
            <person name="Bradley B."/>
            <person name="Brettin T.S."/>
            <person name="Brinkac L.M."/>
            <person name="Bruce D."/>
            <person name="Creasy T."/>
            <person name="Daugherty S.C."/>
            <person name="Davidsen T.M."/>
            <person name="DeBoy R.T."/>
            <person name="Detter J.C."/>
            <person name="Dodson R.J."/>
            <person name="Durkin A.S."/>
            <person name="Ganapathy A."/>
            <person name="Gwinn-Giglio M."/>
            <person name="Han C.S."/>
            <person name="Khouri H."/>
            <person name="Kiss H."/>
            <person name="Kothari S.P."/>
            <person name="Madupu R."/>
            <person name="Nelson K.E."/>
            <person name="Nelson W.C."/>
            <person name="Paulsen I."/>
            <person name="Penn K."/>
            <person name="Ren Q."/>
            <person name="Rosovitz M.J."/>
            <person name="Selengut J.D."/>
            <person name="Shrivastava S."/>
            <person name="Sullivan S.A."/>
            <person name="Tapia R."/>
            <person name="Thompson L.S."/>
            <person name="Watkins K.L."/>
            <person name="Yang Q."/>
            <person name="Yu C."/>
            <person name="Zafar N."/>
            <person name="Zhou L."/>
            <person name="Kuske C.R."/>
        </authorList>
    </citation>
    <scope>NUCLEOTIDE SEQUENCE [LARGE SCALE GENOMIC DNA]</scope>
    <source>
        <strain evidence="1 2">Ellin345</strain>
    </source>
</reference>
<dbReference type="AlphaFoldDB" id="Q1IKQ2"/>
<dbReference type="GO" id="GO:0005509">
    <property type="term" value="F:calcium ion binding"/>
    <property type="evidence" value="ECO:0007669"/>
    <property type="project" value="InterPro"/>
</dbReference>
<dbReference type="RefSeq" id="WP_011524347.1">
    <property type="nucleotide sequence ID" value="NC_008009.1"/>
</dbReference>
<dbReference type="InterPro" id="IPR015919">
    <property type="entry name" value="Cadherin-like_sf"/>
</dbReference>
<dbReference type="OrthoDB" id="103702at2"/>
<dbReference type="HOGENOM" id="CLU_449625_0_0_0"/>
<dbReference type="SUPFAM" id="SSF49313">
    <property type="entry name" value="Cadherin-like"/>
    <property type="match status" value="1"/>
</dbReference>
<dbReference type="EnsemblBacteria" id="ABF42548">
    <property type="protein sequence ID" value="ABF42548"/>
    <property type="gene ID" value="Acid345_3547"/>
</dbReference>
<protein>
    <submittedName>
        <fullName evidence="1">Uncharacterized protein</fullName>
    </submittedName>
</protein>
<evidence type="ECO:0000313" key="1">
    <source>
        <dbReference type="EMBL" id="ABF42548.1"/>
    </source>
</evidence>
<dbReference type="GO" id="GO:0016020">
    <property type="term" value="C:membrane"/>
    <property type="evidence" value="ECO:0007669"/>
    <property type="project" value="InterPro"/>
</dbReference>
<proteinExistence type="predicted"/>